<feature type="transmembrane region" description="Helical" evidence="7">
    <location>
        <begin position="98"/>
        <end position="124"/>
    </location>
</feature>
<keyword evidence="5 7" id="KW-1133">Transmembrane helix</keyword>
<evidence type="ECO:0000256" key="1">
    <source>
        <dbReference type="ARBA" id="ARBA00004651"/>
    </source>
</evidence>
<dbReference type="AlphaFoldDB" id="A0A7W3VWH4"/>
<feature type="domain" description="ABC transmembrane type-1" evidence="8">
    <location>
        <begin position="96"/>
        <end position="307"/>
    </location>
</feature>
<feature type="transmembrane region" description="Helical" evidence="7">
    <location>
        <begin position="188"/>
        <end position="206"/>
    </location>
</feature>
<proteinExistence type="inferred from homology"/>
<dbReference type="PROSITE" id="PS50928">
    <property type="entry name" value="ABC_TM1"/>
    <property type="match status" value="1"/>
</dbReference>
<evidence type="ECO:0000313" key="10">
    <source>
        <dbReference type="Proteomes" id="UP000526734"/>
    </source>
</evidence>
<dbReference type="RefSeq" id="WP_182891446.1">
    <property type="nucleotide sequence ID" value="NZ_JACGZW010000004.1"/>
</dbReference>
<evidence type="ECO:0000256" key="5">
    <source>
        <dbReference type="ARBA" id="ARBA00022989"/>
    </source>
</evidence>
<keyword evidence="2 7" id="KW-0813">Transport</keyword>
<gene>
    <name evidence="9" type="ORF">H4281_14755</name>
</gene>
<keyword evidence="4 7" id="KW-0812">Transmembrane</keyword>
<organism evidence="9 10">
    <name type="scientific">Amycolatopsis dendrobii</name>
    <dbReference type="NCBI Taxonomy" id="2760662"/>
    <lineage>
        <taxon>Bacteria</taxon>
        <taxon>Bacillati</taxon>
        <taxon>Actinomycetota</taxon>
        <taxon>Actinomycetes</taxon>
        <taxon>Pseudonocardiales</taxon>
        <taxon>Pseudonocardiaceae</taxon>
        <taxon>Amycolatopsis</taxon>
    </lineage>
</organism>
<dbReference type="InterPro" id="IPR000515">
    <property type="entry name" value="MetI-like"/>
</dbReference>
<feature type="transmembrane region" description="Helical" evidence="7">
    <location>
        <begin position="242"/>
        <end position="268"/>
    </location>
</feature>
<protein>
    <submittedName>
        <fullName evidence="9">ABC transporter permease</fullName>
    </submittedName>
</protein>
<dbReference type="PANTHER" id="PTHR43163">
    <property type="entry name" value="DIPEPTIDE TRANSPORT SYSTEM PERMEASE PROTEIN DPPB-RELATED"/>
    <property type="match status" value="1"/>
</dbReference>
<evidence type="ECO:0000256" key="4">
    <source>
        <dbReference type="ARBA" id="ARBA00022692"/>
    </source>
</evidence>
<dbReference type="Pfam" id="PF00528">
    <property type="entry name" value="BPD_transp_1"/>
    <property type="match status" value="1"/>
</dbReference>
<dbReference type="InterPro" id="IPR035906">
    <property type="entry name" value="MetI-like_sf"/>
</dbReference>
<keyword evidence="10" id="KW-1185">Reference proteome</keyword>
<dbReference type="InterPro" id="IPR045621">
    <property type="entry name" value="BPD_transp_1_N"/>
</dbReference>
<evidence type="ECO:0000256" key="3">
    <source>
        <dbReference type="ARBA" id="ARBA00022475"/>
    </source>
</evidence>
<keyword evidence="6 7" id="KW-0472">Membrane</keyword>
<evidence type="ECO:0000313" key="9">
    <source>
        <dbReference type="EMBL" id="MBB1154400.1"/>
    </source>
</evidence>
<dbReference type="Pfam" id="PF19300">
    <property type="entry name" value="BPD_transp_1_N"/>
    <property type="match status" value="1"/>
</dbReference>
<evidence type="ECO:0000259" key="8">
    <source>
        <dbReference type="PROSITE" id="PS50928"/>
    </source>
</evidence>
<dbReference type="Proteomes" id="UP000526734">
    <property type="component" value="Unassembled WGS sequence"/>
</dbReference>
<evidence type="ECO:0000256" key="2">
    <source>
        <dbReference type="ARBA" id="ARBA00022448"/>
    </source>
</evidence>
<dbReference type="GO" id="GO:0055085">
    <property type="term" value="P:transmembrane transport"/>
    <property type="evidence" value="ECO:0007669"/>
    <property type="project" value="InterPro"/>
</dbReference>
<comment type="similarity">
    <text evidence="7">Belongs to the binding-protein-dependent transport system permease family.</text>
</comment>
<name>A0A7W3VWH4_9PSEU</name>
<dbReference type="PANTHER" id="PTHR43163:SF6">
    <property type="entry name" value="DIPEPTIDE TRANSPORT SYSTEM PERMEASE PROTEIN DPPB-RELATED"/>
    <property type="match status" value="1"/>
</dbReference>
<dbReference type="EMBL" id="JACGZW010000004">
    <property type="protein sequence ID" value="MBB1154400.1"/>
    <property type="molecule type" value="Genomic_DNA"/>
</dbReference>
<dbReference type="Gene3D" id="1.10.3720.10">
    <property type="entry name" value="MetI-like"/>
    <property type="match status" value="1"/>
</dbReference>
<feature type="transmembrane region" description="Helical" evidence="7">
    <location>
        <begin position="9"/>
        <end position="28"/>
    </location>
</feature>
<evidence type="ECO:0000256" key="6">
    <source>
        <dbReference type="ARBA" id="ARBA00023136"/>
    </source>
</evidence>
<comment type="caution">
    <text evidence="9">The sequence shown here is derived from an EMBL/GenBank/DDBJ whole genome shotgun (WGS) entry which is preliminary data.</text>
</comment>
<dbReference type="SUPFAM" id="SSF161098">
    <property type="entry name" value="MetI-like"/>
    <property type="match status" value="1"/>
</dbReference>
<dbReference type="CDD" id="cd06261">
    <property type="entry name" value="TM_PBP2"/>
    <property type="match status" value="1"/>
</dbReference>
<reference evidence="9 10" key="1">
    <citation type="submission" date="2020-08" db="EMBL/GenBank/DDBJ databases">
        <title>Amycolatopsis sp. nov. DR6-1 isolated from Dendrobium heterocarpum.</title>
        <authorList>
            <person name="Tedsree N."/>
            <person name="Kuncharoen N."/>
            <person name="Likhitwitayawuid K."/>
            <person name="Tanasupawat S."/>
        </authorList>
    </citation>
    <scope>NUCLEOTIDE SEQUENCE [LARGE SCALE GENOMIC DNA]</scope>
    <source>
        <strain evidence="9 10">DR6-1</strain>
    </source>
</reference>
<accession>A0A7W3VWH4</accession>
<feature type="transmembrane region" description="Helical" evidence="7">
    <location>
        <begin position="288"/>
        <end position="314"/>
    </location>
</feature>
<dbReference type="GO" id="GO:0005886">
    <property type="term" value="C:plasma membrane"/>
    <property type="evidence" value="ECO:0007669"/>
    <property type="project" value="UniProtKB-SubCell"/>
</dbReference>
<evidence type="ECO:0000256" key="7">
    <source>
        <dbReference type="RuleBase" id="RU363032"/>
    </source>
</evidence>
<comment type="subcellular location">
    <subcellularLocation>
        <location evidence="1 7">Cell membrane</location>
        <topology evidence="1 7">Multi-pass membrane protein</topology>
    </subcellularLocation>
</comment>
<keyword evidence="3" id="KW-1003">Cell membrane</keyword>
<sequence>MIGYVVRRVFSAAGVLIAVSILVFLIFFKTPGVDPARQIAGKQATPQVIAQIRTDFGLDKPLPVQYFAMMKRLVIDRDLVSYTDRGPVLSRVAKAVPVTLSLVGGAAVIWLLLALGAGTLAAVFRGRAVDPLLMGLGLAGMSLPVYWLGGVVNLLTQGTWHASVFSWLPELGYTPINVDPLKWFGQLLFPWITLAIGTAGLYARVLRADLIEVDRSEFVLTARAKGLSESRVLFRHVLRNSLIPFVSLFGLDLGAMLGGAAVLTEQVFGLPGVGNLTFHSLSRFDLPVLMAVTLYGAFAVVLVNLLVDLGYAALDPRIRVR</sequence>